<dbReference type="Pfam" id="PF20772">
    <property type="entry name" value="TACO1_YebC_N"/>
    <property type="match status" value="1"/>
</dbReference>
<dbReference type="InterPro" id="IPR026564">
    <property type="entry name" value="Transcrip_reg_TACO1-like_dom3"/>
</dbReference>
<evidence type="ECO:0000313" key="10">
    <source>
        <dbReference type="Proteomes" id="UP000182826"/>
    </source>
</evidence>
<proteinExistence type="inferred from homology"/>
<evidence type="ECO:0000259" key="7">
    <source>
        <dbReference type="Pfam" id="PF01709"/>
    </source>
</evidence>
<accession>A0A1J7BSA3</accession>
<dbReference type="FunFam" id="1.10.10.200:FF:000004">
    <property type="entry name" value="Probable transcriptional regulatory protein BSBG_02618"/>
    <property type="match status" value="1"/>
</dbReference>
<dbReference type="SUPFAM" id="SSF75625">
    <property type="entry name" value="YebC-like"/>
    <property type="match status" value="1"/>
</dbReference>
<evidence type="ECO:0000256" key="6">
    <source>
        <dbReference type="HAMAP-Rule" id="MF_00693"/>
    </source>
</evidence>
<dbReference type="RefSeq" id="WP_026729302.1">
    <property type="nucleotide sequence ID" value="NZ_MLFK01000007.1"/>
</dbReference>
<dbReference type="GO" id="GO:0005829">
    <property type="term" value="C:cytosol"/>
    <property type="evidence" value="ECO:0007669"/>
    <property type="project" value="TreeGrafter"/>
</dbReference>
<dbReference type="Proteomes" id="UP000182826">
    <property type="component" value="Unassembled WGS sequence"/>
</dbReference>
<dbReference type="HAMAP" id="MF_00693">
    <property type="entry name" value="Transcrip_reg_TACO1"/>
    <property type="match status" value="1"/>
</dbReference>
<evidence type="ECO:0000256" key="1">
    <source>
        <dbReference type="ARBA" id="ARBA00008724"/>
    </source>
</evidence>
<name>A0A1J7BSA3_FLAJO</name>
<protein>
    <recommendedName>
        <fullName evidence="6">Probable transcriptional regulatory protein BKM63_13740</fullName>
    </recommendedName>
</protein>
<evidence type="ECO:0000259" key="8">
    <source>
        <dbReference type="Pfam" id="PF20772"/>
    </source>
</evidence>
<dbReference type="InterPro" id="IPR049083">
    <property type="entry name" value="TACO1_YebC_N"/>
</dbReference>
<keyword evidence="4 6" id="KW-0238">DNA-binding</keyword>
<dbReference type="NCBIfam" id="NF001030">
    <property type="entry name" value="PRK00110.1"/>
    <property type="match status" value="1"/>
</dbReference>
<feature type="domain" description="TACO1/YebC-like second and third" evidence="7">
    <location>
        <begin position="79"/>
        <end position="234"/>
    </location>
</feature>
<comment type="subcellular location">
    <subcellularLocation>
        <location evidence="6">Cytoplasm</location>
    </subcellularLocation>
</comment>
<dbReference type="Pfam" id="PF01709">
    <property type="entry name" value="Transcrip_reg"/>
    <property type="match status" value="1"/>
</dbReference>
<keyword evidence="3 6" id="KW-0805">Transcription regulation</keyword>
<dbReference type="PANTHER" id="PTHR12532">
    <property type="entry name" value="TRANSLATIONAL ACTIVATOR OF CYTOCHROME C OXIDASE 1"/>
    <property type="match status" value="1"/>
</dbReference>
<dbReference type="InterPro" id="IPR029072">
    <property type="entry name" value="YebC-like"/>
</dbReference>
<feature type="domain" description="TACO1/YebC-like N-terminal" evidence="8">
    <location>
        <begin position="4"/>
        <end position="73"/>
    </location>
</feature>
<dbReference type="PANTHER" id="PTHR12532:SF6">
    <property type="entry name" value="TRANSCRIPTIONAL REGULATORY PROTEIN YEBC-RELATED"/>
    <property type="match status" value="1"/>
</dbReference>
<evidence type="ECO:0000313" key="9">
    <source>
        <dbReference type="EMBL" id="OIV41587.1"/>
    </source>
</evidence>
<evidence type="ECO:0000256" key="5">
    <source>
        <dbReference type="ARBA" id="ARBA00023163"/>
    </source>
</evidence>
<sequence>MGRAFEFRKGRKMKRWSAMAKTFTRIGKDIVMAVKEGGPNPDANSRLRAVIQNAKAANMPKDNVERAIKNASNKDTANYKEILFEGYAPHGIAILIETASDNNNRTVANIRSYFNKCNGTMGTQGSVEFMFDHTCNFRIANNGLDAEELELELIDFGAEEVFEDEDGILIYAPFGSFGALQKELENRGLEILSSGFERIPQITKELTEAQIADVEKLIEKIEEDDDVMNVYHTMKEE</sequence>
<dbReference type="InterPro" id="IPR002876">
    <property type="entry name" value="Transcrip_reg_TACO1-like"/>
</dbReference>
<evidence type="ECO:0000256" key="3">
    <source>
        <dbReference type="ARBA" id="ARBA00023015"/>
    </source>
</evidence>
<dbReference type="AlphaFoldDB" id="A0A1J7BSA3"/>
<dbReference type="InterPro" id="IPR048300">
    <property type="entry name" value="TACO1_YebC-like_2nd/3rd_dom"/>
</dbReference>
<dbReference type="GO" id="GO:0006355">
    <property type="term" value="P:regulation of DNA-templated transcription"/>
    <property type="evidence" value="ECO:0007669"/>
    <property type="project" value="UniProtKB-UniRule"/>
</dbReference>
<dbReference type="NCBIfam" id="NF009044">
    <property type="entry name" value="PRK12378.1"/>
    <property type="match status" value="1"/>
</dbReference>
<organism evidence="9 10">
    <name type="scientific">Flavobacterium johnsoniae</name>
    <name type="common">Cytophaga johnsonae</name>
    <dbReference type="NCBI Taxonomy" id="986"/>
    <lineage>
        <taxon>Bacteria</taxon>
        <taxon>Pseudomonadati</taxon>
        <taxon>Bacteroidota</taxon>
        <taxon>Flavobacteriia</taxon>
        <taxon>Flavobacteriales</taxon>
        <taxon>Flavobacteriaceae</taxon>
        <taxon>Flavobacterium</taxon>
    </lineage>
</organism>
<dbReference type="Gene3D" id="1.10.10.200">
    <property type="match status" value="1"/>
</dbReference>
<dbReference type="OrthoDB" id="9781053at2"/>
<evidence type="ECO:0000256" key="4">
    <source>
        <dbReference type="ARBA" id="ARBA00023125"/>
    </source>
</evidence>
<keyword evidence="5 6" id="KW-0804">Transcription</keyword>
<dbReference type="Gene3D" id="3.30.70.980">
    <property type="match status" value="2"/>
</dbReference>
<dbReference type="NCBIfam" id="TIGR01033">
    <property type="entry name" value="YebC/PmpR family DNA-binding transcriptional regulator"/>
    <property type="match status" value="1"/>
</dbReference>
<gene>
    <name evidence="9" type="ORF">BKM63_13740</name>
</gene>
<keyword evidence="10" id="KW-1185">Reference proteome</keyword>
<comment type="caution">
    <text evidence="9">The sequence shown here is derived from an EMBL/GenBank/DDBJ whole genome shotgun (WGS) entry which is preliminary data.</text>
</comment>
<dbReference type="InterPro" id="IPR017856">
    <property type="entry name" value="Integrase-like_N"/>
</dbReference>
<evidence type="ECO:0000256" key="2">
    <source>
        <dbReference type="ARBA" id="ARBA00022490"/>
    </source>
</evidence>
<comment type="similarity">
    <text evidence="1 6">Belongs to the TACO1 family.</text>
</comment>
<reference evidence="9 10" key="1">
    <citation type="submission" date="2016-10" db="EMBL/GenBank/DDBJ databases">
        <title>Draft Genome Sequence of Rhizobacteria Flavobacterium johnsoniae CI04.</title>
        <authorList>
            <person name="Bravo J.I."/>
            <person name="Lozano G.L."/>
            <person name="Handelsman J."/>
        </authorList>
    </citation>
    <scope>NUCLEOTIDE SEQUENCE [LARGE SCALE GENOMIC DNA]</scope>
    <source>
        <strain evidence="9 10">CI04</strain>
    </source>
</reference>
<dbReference type="EMBL" id="MLFK01000007">
    <property type="protein sequence ID" value="OIV41587.1"/>
    <property type="molecule type" value="Genomic_DNA"/>
</dbReference>
<keyword evidence="2 6" id="KW-0963">Cytoplasm</keyword>
<dbReference type="GO" id="GO:0003677">
    <property type="term" value="F:DNA binding"/>
    <property type="evidence" value="ECO:0007669"/>
    <property type="project" value="UniProtKB-UniRule"/>
</dbReference>